<dbReference type="PROSITE" id="PS50994">
    <property type="entry name" value="INTEGRASE"/>
    <property type="match status" value="1"/>
</dbReference>
<dbReference type="InterPro" id="IPR001584">
    <property type="entry name" value="Integrase_cat-core"/>
</dbReference>
<comment type="caution">
    <text evidence="3">The sequence shown here is derived from an EMBL/GenBank/DDBJ whole genome shotgun (WGS) entry which is preliminary data.</text>
</comment>
<dbReference type="Pfam" id="PF13333">
    <property type="entry name" value="rve_2"/>
    <property type="match status" value="1"/>
</dbReference>
<feature type="compositionally biased region" description="Polar residues" evidence="1">
    <location>
        <begin position="259"/>
        <end position="279"/>
    </location>
</feature>
<dbReference type="PANTHER" id="PTHR46889:SF4">
    <property type="entry name" value="TRANSPOSASE INSO FOR INSERTION SEQUENCE ELEMENT IS911B-RELATED"/>
    <property type="match status" value="1"/>
</dbReference>
<organism evidence="3 4">
    <name type="scientific">Gordonia paraffinivorans NBRC 108238</name>
    <dbReference type="NCBI Taxonomy" id="1223543"/>
    <lineage>
        <taxon>Bacteria</taxon>
        <taxon>Bacillati</taxon>
        <taxon>Actinomycetota</taxon>
        <taxon>Actinomycetes</taxon>
        <taxon>Mycobacteriales</taxon>
        <taxon>Gordoniaceae</taxon>
        <taxon>Gordonia</taxon>
    </lineage>
</organism>
<feature type="region of interest" description="Disordered" evidence="1">
    <location>
        <begin position="1"/>
        <end position="40"/>
    </location>
</feature>
<evidence type="ECO:0000259" key="2">
    <source>
        <dbReference type="PROSITE" id="PS50994"/>
    </source>
</evidence>
<dbReference type="InterPro" id="IPR050900">
    <property type="entry name" value="Transposase_IS3/IS150/IS904"/>
</dbReference>
<name>A0ABQ0IQN1_9ACTN</name>
<dbReference type="Proteomes" id="UP000035021">
    <property type="component" value="Unassembled WGS sequence"/>
</dbReference>
<dbReference type="InterPro" id="IPR048020">
    <property type="entry name" value="Transpos_IS3"/>
</dbReference>
<proteinExistence type="predicted"/>
<feature type="domain" description="Integrase catalytic" evidence="2">
    <location>
        <begin position="39"/>
        <end position="216"/>
    </location>
</feature>
<keyword evidence="4" id="KW-1185">Reference proteome</keyword>
<evidence type="ECO:0000313" key="3">
    <source>
        <dbReference type="EMBL" id="GAC85853.1"/>
    </source>
</evidence>
<dbReference type="NCBIfam" id="NF033516">
    <property type="entry name" value="transpos_IS3"/>
    <property type="match status" value="1"/>
</dbReference>
<feature type="region of interest" description="Disordered" evidence="1">
    <location>
        <begin position="228"/>
        <end position="324"/>
    </location>
</feature>
<evidence type="ECO:0000313" key="4">
    <source>
        <dbReference type="Proteomes" id="UP000035021"/>
    </source>
</evidence>
<dbReference type="SUPFAM" id="SSF53098">
    <property type="entry name" value="Ribonuclease H-like"/>
    <property type="match status" value="1"/>
</dbReference>
<feature type="compositionally biased region" description="Basic and acidic residues" evidence="1">
    <location>
        <begin position="31"/>
        <end position="40"/>
    </location>
</feature>
<reference evidence="3 4" key="1">
    <citation type="submission" date="2013-02" db="EMBL/GenBank/DDBJ databases">
        <title>Whole genome shotgun sequence of Gordonia paraffinivorans NBRC 108238.</title>
        <authorList>
            <person name="Isaki-Nakamura S."/>
            <person name="Hosoyama A."/>
            <person name="Tsuchikane K."/>
            <person name="Ando Y."/>
            <person name="Baba S."/>
            <person name="Ohji S."/>
            <person name="Hamada M."/>
            <person name="Tamura T."/>
            <person name="Yamazoe A."/>
            <person name="Yamazaki S."/>
            <person name="Fujita N."/>
        </authorList>
    </citation>
    <scope>NUCLEOTIDE SEQUENCE [LARGE SCALE GENOMIC DNA]</scope>
    <source>
        <strain evidence="3 4">NBRC 108238</strain>
    </source>
</reference>
<dbReference type="Gene3D" id="3.30.420.10">
    <property type="entry name" value="Ribonuclease H-like superfamily/Ribonuclease H"/>
    <property type="match status" value="1"/>
</dbReference>
<evidence type="ECO:0000256" key="1">
    <source>
        <dbReference type="SAM" id="MobiDB-lite"/>
    </source>
</evidence>
<sequence>MGRRRNRFTQDGRCLDAPAGSRRYQPSHLHAGHDGGRLDAHRPKDLIDRRFDQGELDRVWTSDITYLRTGEGWLYFCAVRDGRSRRVIGWAIAEHMHTDLVEAALAMAVAMRGQRPERVIFHADHGSQYTSGQLARFARAHDLAQSVGRTGVCWDNAQAESFWAALKVEFNHQFLWPTKRHAKVAAGDWTERVYNRRRRHSPIGMISPVEFEEQFTQATEAAWPSVHWTGSTPVAVPGVNGSGERRPQNGEWGAECPSQHASSQAPSYSGNEGFGSSLTHPGEPATRVDERGRAREVRPSPTRTPASTGPAHTGSNSATAHSDP</sequence>
<protein>
    <submittedName>
        <fullName evidence="3">Transposase</fullName>
    </submittedName>
</protein>
<dbReference type="InterPro" id="IPR036397">
    <property type="entry name" value="RNaseH_sf"/>
</dbReference>
<feature type="compositionally biased region" description="Basic and acidic residues" evidence="1">
    <location>
        <begin position="286"/>
        <end position="298"/>
    </location>
</feature>
<feature type="compositionally biased region" description="Polar residues" evidence="1">
    <location>
        <begin position="313"/>
        <end position="324"/>
    </location>
</feature>
<gene>
    <name evidence="3" type="ORF">GP2_044_00020</name>
</gene>
<dbReference type="Pfam" id="PF00665">
    <property type="entry name" value="rve"/>
    <property type="match status" value="1"/>
</dbReference>
<dbReference type="PANTHER" id="PTHR46889">
    <property type="entry name" value="TRANSPOSASE INSF FOR INSERTION SEQUENCE IS3B-RELATED"/>
    <property type="match status" value="1"/>
</dbReference>
<dbReference type="InterPro" id="IPR012337">
    <property type="entry name" value="RNaseH-like_sf"/>
</dbReference>
<dbReference type="EMBL" id="BAOQ01000044">
    <property type="protein sequence ID" value="GAC85853.1"/>
    <property type="molecule type" value="Genomic_DNA"/>
</dbReference>
<accession>A0ABQ0IQN1</accession>